<evidence type="ECO:0000259" key="5">
    <source>
        <dbReference type="Pfam" id="PF17994"/>
    </source>
</evidence>
<dbReference type="SUPFAM" id="SSF53448">
    <property type="entry name" value="Nucleotide-diphospho-sugar transferases"/>
    <property type="match status" value="1"/>
</dbReference>
<dbReference type="Gene3D" id="3.90.550.60">
    <property type="match status" value="1"/>
</dbReference>
<dbReference type="Proteomes" id="UP000186104">
    <property type="component" value="Chromosome"/>
</dbReference>
<keyword evidence="8" id="KW-1185">Reference proteome</keyword>
<evidence type="ECO:0000313" key="7">
    <source>
        <dbReference type="EMBL" id="ANI91068.1"/>
    </source>
</evidence>
<reference evidence="7 8" key="1">
    <citation type="submission" date="2016-06" db="EMBL/GenBank/DDBJ databases">
        <title>Complete genome sequence of a saline-alkali tolerant type strain Dietzia timorensis ID05-A0528T.</title>
        <authorList>
            <person name="Wu X."/>
        </authorList>
    </citation>
    <scope>NUCLEOTIDE SEQUENCE [LARGE SCALE GENOMIC DNA]</scope>
    <source>
        <strain evidence="7 8">ID05-A0528</strain>
    </source>
</reference>
<feature type="domain" description="Galactofuranosyltransferase GlfT2 N-terminal" evidence="5">
    <location>
        <begin position="50"/>
        <end position="164"/>
    </location>
</feature>
<dbReference type="RefSeq" id="WP_067471525.1">
    <property type="nucleotide sequence ID" value="NZ_CP015961.1"/>
</dbReference>
<dbReference type="InterPro" id="IPR045699">
    <property type="entry name" value="GlfT2_C"/>
</dbReference>
<dbReference type="Pfam" id="PF19320">
    <property type="entry name" value="GlfT2_domain3"/>
    <property type="match status" value="1"/>
</dbReference>
<dbReference type="InterPro" id="IPR040492">
    <property type="entry name" value="GlfT2_N"/>
</dbReference>
<dbReference type="AlphaFoldDB" id="A0A173LHQ5"/>
<dbReference type="STRING" id="499555.BJL86_0257"/>
<evidence type="ECO:0000256" key="3">
    <source>
        <dbReference type="ARBA" id="ARBA00022676"/>
    </source>
</evidence>
<protein>
    <submittedName>
        <fullName evidence="7">Galactofuranosyl transferase GlfT2</fullName>
    </submittedName>
</protein>
<sequence>MQDTQSQNETGTAEGAERGPRDVLIQRTFFAGTRSWVNDQLYTREHAGRVRRTRDTLHLGAGARVDTNTYFGRFEASYWQRWTELDSVRVEVAIETESGGEVDVLVRASDIGSHVRTVDFTRHLGPGTASLTVPVPSFYDGGGMWLDLRAFDHDARITSIRWYATTTRPRRQTAIAICTFNRADDCAATVAALAEDPEVVDLVGTVYLTDQGTDLVETRENFHQAKTIFGDKLRYIRQANLGGAGGFSRGLFEATSADSLARGPVDTLLMDDDVRVEPESVLRLFAFAQLTRSPILVGAQMLYLFNPDYLLVSGERSDLSQLKAGLDSDEWAVRDESVIDNIQERRIDAEYNAWWSCLVPSEVTGDIGLPMPYFFQWDDIEYGIRARQAGYPTATLQGAAVWHADFYWKDADDFGQFFYQRNSLITATIRRGITRKQAIARLRRTIGQTIASMSYGLAITRIRGIEAFLEGPSTLDDGGQRALQAVRAERENYPETKKLPVDAMPAGVTVARREGTPEDSAEDKILGKRAVQALLGRKRPGPVSIPFEDAKWWHVSLFADAYVTDASQTGVRHRTFDKQRAIAITKELEAVLRRLNSEFDEVADSWRAAQPELAGRENWERLYNS</sequence>
<name>A0A173LHQ5_9ACTN</name>
<dbReference type="PANTHER" id="PTHR43179:SF12">
    <property type="entry name" value="GALACTOFURANOSYLTRANSFERASE GLFT2"/>
    <property type="match status" value="1"/>
</dbReference>
<dbReference type="GO" id="GO:0016757">
    <property type="term" value="F:glycosyltransferase activity"/>
    <property type="evidence" value="ECO:0007669"/>
    <property type="project" value="UniProtKB-KW"/>
</dbReference>
<evidence type="ECO:0000259" key="6">
    <source>
        <dbReference type="Pfam" id="PF19320"/>
    </source>
</evidence>
<dbReference type="EMBL" id="CP015961">
    <property type="protein sequence ID" value="ANI91068.1"/>
    <property type="molecule type" value="Genomic_DNA"/>
</dbReference>
<gene>
    <name evidence="7" type="ORF">BJL86_0257</name>
</gene>
<evidence type="ECO:0000256" key="2">
    <source>
        <dbReference type="ARBA" id="ARBA00006739"/>
    </source>
</evidence>
<dbReference type="OrthoDB" id="3225550at2"/>
<evidence type="ECO:0000313" key="8">
    <source>
        <dbReference type="Proteomes" id="UP000186104"/>
    </source>
</evidence>
<accession>A0A173LHQ5</accession>
<dbReference type="InterPro" id="IPR029044">
    <property type="entry name" value="Nucleotide-diphossugar_trans"/>
</dbReference>
<dbReference type="PANTHER" id="PTHR43179">
    <property type="entry name" value="RHAMNOSYLTRANSFERASE WBBL"/>
    <property type="match status" value="1"/>
</dbReference>
<keyword evidence="3" id="KW-0328">Glycosyltransferase</keyword>
<feature type="domain" description="Galactofuranosyltransferase-2 C-terminal" evidence="6">
    <location>
        <begin position="448"/>
        <end position="624"/>
    </location>
</feature>
<proteinExistence type="inferred from homology"/>
<comment type="pathway">
    <text evidence="1">Cell wall biogenesis; cell wall polysaccharide biosynthesis.</text>
</comment>
<dbReference type="Pfam" id="PF13641">
    <property type="entry name" value="Glyco_tranf_2_3"/>
    <property type="match status" value="1"/>
</dbReference>
<dbReference type="Pfam" id="PF17994">
    <property type="entry name" value="Glft2_N"/>
    <property type="match status" value="1"/>
</dbReference>
<dbReference type="KEGG" id="dtm:BJL86_0257"/>
<evidence type="ECO:0000256" key="1">
    <source>
        <dbReference type="ARBA" id="ARBA00004776"/>
    </source>
</evidence>
<evidence type="ECO:0000256" key="4">
    <source>
        <dbReference type="ARBA" id="ARBA00022679"/>
    </source>
</evidence>
<comment type="similarity">
    <text evidence="2">Belongs to the glycosyltransferase 2 family.</text>
</comment>
<organism evidence="7 8">
    <name type="scientific">Dietzia timorensis</name>
    <dbReference type="NCBI Taxonomy" id="499555"/>
    <lineage>
        <taxon>Bacteria</taxon>
        <taxon>Bacillati</taxon>
        <taxon>Actinomycetota</taxon>
        <taxon>Actinomycetes</taxon>
        <taxon>Mycobacteriales</taxon>
        <taxon>Dietziaceae</taxon>
        <taxon>Dietzia</taxon>
    </lineage>
</organism>
<keyword evidence="4 7" id="KW-0808">Transferase</keyword>